<proteinExistence type="inferred from homology"/>
<dbReference type="PANTHER" id="PTHR11654">
    <property type="entry name" value="OLIGOPEPTIDE TRANSPORTER-RELATED"/>
    <property type="match status" value="1"/>
</dbReference>
<comment type="subcellular location">
    <subcellularLocation>
        <location evidence="1">Membrane</location>
        <topology evidence="1">Multi-pass membrane protein</topology>
    </subcellularLocation>
</comment>
<dbReference type="Pfam" id="PF00854">
    <property type="entry name" value="PTR2"/>
    <property type="match status" value="1"/>
</dbReference>
<feature type="transmembrane region" description="Helical" evidence="6">
    <location>
        <begin position="539"/>
        <end position="559"/>
    </location>
</feature>
<feature type="transmembrane region" description="Helical" evidence="6">
    <location>
        <begin position="250"/>
        <end position="271"/>
    </location>
</feature>
<keyword evidence="5 6" id="KW-0472">Membrane</keyword>
<dbReference type="EMBL" id="CM008050">
    <property type="protein sequence ID" value="PAN26424.1"/>
    <property type="molecule type" value="Genomic_DNA"/>
</dbReference>
<dbReference type="GO" id="GO:0016020">
    <property type="term" value="C:membrane"/>
    <property type="evidence" value="ECO:0007669"/>
    <property type="project" value="UniProtKB-SubCell"/>
</dbReference>
<dbReference type="GO" id="GO:0022857">
    <property type="term" value="F:transmembrane transporter activity"/>
    <property type="evidence" value="ECO:0007669"/>
    <property type="project" value="InterPro"/>
</dbReference>
<protein>
    <recommendedName>
        <fullName evidence="8">Nodulin-like domain-containing protein</fullName>
    </recommendedName>
</protein>
<dbReference type="CDD" id="cd17416">
    <property type="entry name" value="MFS_NPF1_2"/>
    <property type="match status" value="1"/>
</dbReference>
<reference evidence="7" key="1">
    <citation type="submission" date="2018-04" db="EMBL/GenBank/DDBJ databases">
        <title>WGS assembly of Panicum hallii.</title>
        <authorList>
            <person name="Lovell J."/>
            <person name="Jenkins J."/>
            <person name="Lowry D."/>
            <person name="Mamidi S."/>
            <person name="Sreedasyam A."/>
            <person name="Weng X."/>
            <person name="Barry K."/>
            <person name="Bonette J."/>
            <person name="Campitelli B."/>
            <person name="Daum C."/>
            <person name="Gordon S."/>
            <person name="Gould B."/>
            <person name="Lipzen A."/>
            <person name="Macqueen A."/>
            <person name="Palacio-Mejia J."/>
            <person name="Plott C."/>
            <person name="Shakirov E."/>
            <person name="Shu S."/>
            <person name="Yoshinaga Y."/>
            <person name="Zane M."/>
            <person name="Rokhsar D."/>
            <person name="Grimwood J."/>
            <person name="Schmutz J."/>
            <person name="Juenger T."/>
        </authorList>
    </citation>
    <scope>NUCLEOTIDE SEQUENCE [LARGE SCALE GENOMIC DNA]</scope>
    <source>
        <strain evidence="7">FIL2</strain>
    </source>
</reference>
<keyword evidence="3 6" id="KW-0812">Transmembrane</keyword>
<feature type="transmembrane region" description="Helical" evidence="6">
    <location>
        <begin position="579"/>
        <end position="602"/>
    </location>
</feature>
<dbReference type="Gramene" id="PAN26424">
    <property type="protein sequence ID" value="PAN26424"/>
    <property type="gene ID" value="PAHAL_5G011300"/>
</dbReference>
<name>A0A2S3HMV1_9POAL</name>
<dbReference type="InterPro" id="IPR036259">
    <property type="entry name" value="MFS_trans_sf"/>
</dbReference>
<keyword evidence="4 6" id="KW-1133">Transmembrane helix</keyword>
<evidence type="ECO:0000256" key="6">
    <source>
        <dbReference type="SAM" id="Phobius"/>
    </source>
</evidence>
<feature type="transmembrane region" description="Helical" evidence="6">
    <location>
        <begin position="127"/>
        <end position="149"/>
    </location>
</feature>
<feature type="transmembrane region" description="Helical" evidence="6">
    <location>
        <begin position="67"/>
        <end position="93"/>
    </location>
</feature>
<dbReference type="SUPFAM" id="SSF103473">
    <property type="entry name" value="MFS general substrate transporter"/>
    <property type="match status" value="1"/>
</dbReference>
<comment type="similarity">
    <text evidence="2">Belongs to the major facilitator superfamily. Proton-dependent oligopeptide transporter (POT/PTR) (TC 2.A.17) family.</text>
</comment>
<evidence type="ECO:0000256" key="3">
    <source>
        <dbReference type="ARBA" id="ARBA00022692"/>
    </source>
</evidence>
<dbReference type="InterPro" id="IPR000109">
    <property type="entry name" value="POT_fam"/>
</dbReference>
<evidence type="ECO:0000256" key="4">
    <source>
        <dbReference type="ARBA" id="ARBA00022989"/>
    </source>
</evidence>
<organism evidence="7">
    <name type="scientific">Panicum hallii</name>
    <dbReference type="NCBI Taxonomy" id="206008"/>
    <lineage>
        <taxon>Eukaryota</taxon>
        <taxon>Viridiplantae</taxon>
        <taxon>Streptophyta</taxon>
        <taxon>Embryophyta</taxon>
        <taxon>Tracheophyta</taxon>
        <taxon>Spermatophyta</taxon>
        <taxon>Magnoliopsida</taxon>
        <taxon>Liliopsida</taxon>
        <taxon>Poales</taxon>
        <taxon>Poaceae</taxon>
        <taxon>PACMAD clade</taxon>
        <taxon>Panicoideae</taxon>
        <taxon>Panicodae</taxon>
        <taxon>Paniceae</taxon>
        <taxon>Panicinae</taxon>
        <taxon>Panicum</taxon>
        <taxon>Panicum sect. Panicum</taxon>
    </lineage>
</organism>
<gene>
    <name evidence="7" type="ORF">PAHAL_5G011300</name>
</gene>
<dbReference type="Gene3D" id="1.20.1250.20">
    <property type="entry name" value="MFS general substrate transporter like domains"/>
    <property type="match status" value="1"/>
</dbReference>
<feature type="transmembrane region" description="Helical" evidence="6">
    <location>
        <begin position="490"/>
        <end position="509"/>
    </location>
</feature>
<feature type="transmembrane region" description="Helical" evidence="6">
    <location>
        <begin position="223"/>
        <end position="244"/>
    </location>
</feature>
<accession>A0A2S3HMV1</accession>
<evidence type="ECO:0000313" key="7">
    <source>
        <dbReference type="EMBL" id="PAN26424.1"/>
    </source>
</evidence>
<evidence type="ECO:0000256" key="5">
    <source>
        <dbReference type="ARBA" id="ARBA00023136"/>
    </source>
</evidence>
<dbReference type="AlphaFoldDB" id="A0A2S3HMV1"/>
<evidence type="ECO:0008006" key="8">
    <source>
        <dbReference type="Google" id="ProtNLM"/>
    </source>
</evidence>
<evidence type="ECO:0000256" key="1">
    <source>
        <dbReference type="ARBA" id="ARBA00004141"/>
    </source>
</evidence>
<sequence length="619" mass="65993">MDLLYIHTQASSKVTYIHCHTLISSAYHTVVSPACQGNMRTAAPTVSSSDHDQTPAVRKQKGGWITLPFLAGSVVGLGMAMSATSSNLIVYLISKYNVRTIDAAQISNIVRGCMQLAPVLGAALSDAYFGCYPVVAAGVAISLLSFLVFTLTAAFPSLRPPPCAAASPPCQRQPPSAIQAAVLYAAVCLLAVGNGGTRYNAATLGADQFVGGEERRRGRDAFFSWYFVCLYASYVAGDTALVYVQDSVSWALGFGVCVTTTGLGLVALVTGSRYYRRPVPKGSPFTALARVAVAAARKATLTSTSLARMKYYHGSGRGTDHAPTPSERFRFLNRAAMIAAGETDPCDGSVAKPWRLCTVREVEDLKSLVRVLPLWSSGILVSMTVNAQVSLTVLQALTMDRALAPRFVVPAASMTVTVLAAFILFAALFDRLVAPLWERLTGGRKLTPLRRVGLGHALNVASMAVAALVERRRIRLARAAHSQGHAGGGPAAAAALPMSALWLVAQLAVTGAEEALHLPGNTALFYQEFPATLRSTATAMPPLFIAVGAYLSTAFVDVVRRSTGWLPDDLNRSRLDRVYWTLALVAAVNFGYFLVCAITYQYNNVADCDGKANQIPDDK</sequence>
<evidence type="ECO:0000256" key="2">
    <source>
        <dbReference type="ARBA" id="ARBA00005982"/>
    </source>
</evidence>
<feature type="transmembrane region" description="Helical" evidence="6">
    <location>
        <begin position="407"/>
        <end position="429"/>
    </location>
</feature>
<dbReference type="Proteomes" id="UP000243499">
    <property type="component" value="Chromosome 5"/>
</dbReference>
<feature type="transmembrane region" description="Helical" evidence="6">
    <location>
        <begin position="449"/>
        <end position="469"/>
    </location>
</feature>